<dbReference type="InterPro" id="IPR028215">
    <property type="entry name" value="Refilin"/>
</dbReference>
<dbReference type="PANTHER" id="PTHR31848">
    <property type="match status" value="1"/>
</dbReference>
<name>V8NP70_OPHHA</name>
<dbReference type="Pfam" id="PF15068">
    <property type="entry name" value="FAM101"/>
    <property type="match status" value="1"/>
</dbReference>
<keyword evidence="7" id="KW-1185">Reference proteome</keyword>
<sequence length="188" mass="21988">MVTCDGCWLRSTQIPLFLTLSFPSPRCNSEIKYSSEKHFRDAIFYHPRPTITTYQESVTVAPNCTWRNYKSQLLFEPRQKPLRYQSTTIIFPKRAKNLYRTTLNYRLGCAKRWFASSVQLALCEDNNAYLTPPENFNRSTSWRHVPWLKASQRRPQGYNFFLADSIVGHASVFHTSRTSLAREPPPKM</sequence>
<evidence type="ECO:0000256" key="2">
    <source>
        <dbReference type="ARBA" id="ARBA00009886"/>
    </source>
</evidence>
<accession>V8NP70</accession>
<organism evidence="6 7">
    <name type="scientific">Ophiophagus hannah</name>
    <name type="common">King cobra</name>
    <name type="synonym">Naja hannah</name>
    <dbReference type="NCBI Taxonomy" id="8665"/>
    <lineage>
        <taxon>Eukaryota</taxon>
        <taxon>Metazoa</taxon>
        <taxon>Chordata</taxon>
        <taxon>Craniata</taxon>
        <taxon>Vertebrata</taxon>
        <taxon>Euteleostomi</taxon>
        <taxon>Lepidosauria</taxon>
        <taxon>Squamata</taxon>
        <taxon>Bifurcata</taxon>
        <taxon>Unidentata</taxon>
        <taxon>Episquamata</taxon>
        <taxon>Toxicofera</taxon>
        <taxon>Serpentes</taxon>
        <taxon>Colubroidea</taxon>
        <taxon>Elapidae</taxon>
        <taxon>Elapinae</taxon>
        <taxon>Ophiophagus</taxon>
    </lineage>
</organism>
<comment type="subcellular location">
    <subcellularLocation>
        <location evidence="1">Cytoplasm</location>
        <location evidence="1">Cytoskeleton</location>
    </subcellularLocation>
</comment>
<dbReference type="GO" id="GO:0048705">
    <property type="term" value="P:skeletal system morphogenesis"/>
    <property type="evidence" value="ECO:0007669"/>
    <property type="project" value="TreeGrafter"/>
</dbReference>
<keyword evidence="5" id="KW-0206">Cytoskeleton</keyword>
<reference evidence="6 7" key="1">
    <citation type="journal article" date="2013" name="Proc. Natl. Acad. Sci. U.S.A.">
        <title>The king cobra genome reveals dynamic gene evolution and adaptation in the snake venom system.</title>
        <authorList>
            <person name="Vonk F.J."/>
            <person name="Casewell N.R."/>
            <person name="Henkel C.V."/>
            <person name="Heimberg A.M."/>
            <person name="Jansen H.J."/>
            <person name="McCleary R.J."/>
            <person name="Kerkkamp H.M."/>
            <person name="Vos R.A."/>
            <person name="Guerreiro I."/>
            <person name="Calvete J.J."/>
            <person name="Wuster W."/>
            <person name="Woods A.E."/>
            <person name="Logan J.M."/>
            <person name="Harrison R.A."/>
            <person name="Castoe T.A."/>
            <person name="de Koning A.P."/>
            <person name="Pollock D.D."/>
            <person name="Yandell M."/>
            <person name="Calderon D."/>
            <person name="Renjifo C."/>
            <person name="Currier R.B."/>
            <person name="Salgado D."/>
            <person name="Pla D."/>
            <person name="Sanz L."/>
            <person name="Hyder A.S."/>
            <person name="Ribeiro J.M."/>
            <person name="Arntzen J.W."/>
            <person name="van den Thillart G.E."/>
            <person name="Boetzer M."/>
            <person name="Pirovano W."/>
            <person name="Dirks R.P."/>
            <person name="Spaink H.P."/>
            <person name="Duboule D."/>
            <person name="McGlinn E."/>
            <person name="Kini R.M."/>
            <person name="Richardson M.K."/>
        </authorList>
    </citation>
    <scope>NUCLEOTIDE SEQUENCE</scope>
    <source>
        <tissue evidence="6">Blood</tissue>
    </source>
</reference>
<dbReference type="GO" id="GO:0031005">
    <property type="term" value="F:filamin binding"/>
    <property type="evidence" value="ECO:0007669"/>
    <property type="project" value="InterPro"/>
</dbReference>
<gene>
    <name evidence="6" type="ORF">L345_10473</name>
</gene>
<dbReference type="GO" id="GO:0032432">
    <property type="term" value="C:actin filament bundle"/>
    <property type="evidence" value="ECO:0007669"/>
    <property type="project" value="TreeGrafter"/>
</dbReference>
<comment type="similarity">
    <text evidence="2">Belongs to the Refilin family.</text>
</comment>
<dbReference type="AlphaFoldDB" id="V8NP70"/>
<keyword evidence="4" id="KW-0963">Cytoplasm</keyword>
<comment type="caution">
    <text evidence="6">The sequence shown here is derived from an EMBL/GenBank/DDBJ whole genome shotgun (WGS) entry which is preliminary data.</text>
</comment>
<evidence type="ECO:0000256" key="1">
    <source>
        <dbReference type="ARBA" id="ARBA00004245"/>
    </source>
</evidence>
<proteinExistence type="inferred from homology"/>
<evidence type="ECO:0000256" key="4">
    <source>
        <dbReference type="ARBA" id="ARBA00022490"/>
    </source>
</evidence>
<dbReference type="Proteomes" id="UP000018936">
    <property type="component" value="Unassembled WGS sequence"/>
</dbReference>
<dbReference type="EMBL" id="AZIM01002580">
    <property type="protein sequence ID" value="ETE63761.1"/>
    <property type="molecule type" value="Genomic_DNA"/>
</dbReference>
<dbReference type="GO" id="GO:0061572">
    <property type="term" value="P:actin filament bundle organization"/>
    <property type="evidence" value="ECO:0007669"/>
    <property type="project" value="InterPro"/>
</dbReference>
<dbReference type="PANTHER" id="PTHR31848:SF0">
    <property type="entry name" value="REFILIN-A"/>
    <property type="match status" value="1"/>
</dbReference>
<evidence type="ECO:0000313" key="7">
    <source>
        <dbReference type="Proteomes" id="UP000018936"/>
    </source>
</evidence>
<evidence type="ECO:0000256" key="3">
    <source>
        <dbReference type="ARBA" id="ARBA00011189"/>
    </source>
</evidence>
<feature type="non-terminal residue" evidence="6">
    <location>
        <position position="1"/>
    </location>
</feature>
<evidence type="ECO:0000313" key="6">
    <source>
        <dbReference type="EMBL" id="ETE63761.1"/>
    </source>
</evidence>
<dbReference type="GO" id="GO:0061182">
    <property type="term" value="P:negative regulation of chondrocyte development"/>
    <property type="evidence" value="ECO:0007669"/>
    <property type="project" value="TreeGrafter"/>
</dbReference>
<comment type="subunit">
    <text evidence="3">Interacts with FLNA and FLNB.</text>
</comment>
<protein>
    <submittedName>
        <fullName evidence="6">Uncharacterized protein</fullName>
    </submittedName>
</protein>
<dbReference type="GO" id="GO:1900158">
    <property type="term" value="P:negative regulation of bone mineralization involved in bone maturation"/>
    <property type="evidence" value="ECO:0007669"/>
    <property type="project" value="TreeGrafter"/>
</dbReference>
<evidence type="ECO:0000256" key="5">
    <source>
        <dbReference type="ARBA" id="ARBA00023212"/>
    </source>
</evidence>
<dbReference type="OrthoDB" id="9946281at2759"/>